<proteinExistence type="predicted"/>
<comment type="caution">
    <text evidence="3">The sequence shown here is derived from an EMBL/GenBank/DDBJ whole genome shotgun (WGS) entry which is preliminary data.</text>
</comment>
<keyword evidence="4" id="KW-1185">Reference proteome</keyword>
<evidence type="ECO:0000313" key="3">
    <source>
        <dbReference type="EMBL" id="MFC7747098.1"/>
    </source>
</evidence>
<feature type="signal peptide" evidence="2">
    <location>
        <begin position="1"/>
        <end position="24"/>
    </location>
</feature>
<name>A0ABW2UV07_9BACI</name>
<reference evidence="4" key="1">
    <citation type="journal article" date="2019" name="Int. J. Syst. Evol. Microbiol.">
        <title>The Global Catalogue of Microorganisms (GCM) 10K type strain sequencing project: providing services to taxonomists for standard genome sequencing and annotation.</title>
        <authorList>
            <consortium name="The Broad Institute Genomics Platform"/>
            <consortium name="The Broad Institute Genome Sequencing Center for Infectious Disease"/>
            <person name="Wu L."/>
            <person name="Ma J."/>
        </authorList>
    </citation>
    <scope>NUCLEOTIDE SEQUENCE [LARGE SCALE GENOMIC DNA]</scope>
    <source>
        <strain evidence="4">JCM 30234</strain>
    </source>
</reference>
<feature type="compositionally biased region" description="Basic and acidic residues" evidence="1">
    <location>
        <begin position="220"/>
        <end position="232"/>
    </location>
</feature>
<feature type="compositionally biased region" description="Basic and acidic residues" evidence="1">
    <location>
        <begin position="138"/>
        <end position="152"/>
    </location>
</feature>
<feature type="compositionally biased region" description="Basic and acidic residues" evidence="1">
    <location>
        <begin position="189"/>
        <end position="210"/>
    </location>
</feature>
<dbReference type="Proteomes" id="UP001596620">
    <property type="component" value="Unassembled WGS sequence"/>
</dbReference>
<protein>
    <submittedName>
        <fullName evidence="3">Uncharacterized protein</fullName>
    </submittedName>
</protein>
<evidence type="ECO:0000313" key="4">
    <source>
        <dbReference type="Proteomes" id="UP001596620"/>
    </source>
</evidence>
<evidence type="ECO:0000256" key="1">
    <source>
        <dbReference type="SAM" id="MobiDB-lite"/>
    </source>
</evidence>
<sequence>MRTRKLVMIAALFLIMIASGVSVAASPDISGMLKEWFQGKSDDAITEIDNTVNKELDRQTARLKENLGPVIDSAEKDINTNVQQEKQKAKKKLRDYADQLIEKHKSNQSSSSSNNNAYEQRLDSIVKQAVSKMANVKPETDDKPKPDNKPESDNEDGSESEDESKTDEDADNQNESAPEEESESDEEDEHRQGDESKSGSEDESDQKADAGDSDESNDVEQEKKSDSKQETK</sequence>
<organism evidence="3 4">
    <name type="scientific">Lentibacillus kimchii</name>
    <dbReference type="NCBI Taxonomy" id="1542911"/>
    <lineage>
        <taxon>Bacteria</taxon>
        <taxon>Bacillati</taxon>
        <taxon>Bacillota</taxon>
        <taxon>Bacilli</taxon>
        <taxon>Bacillales</taxon>
        <taxon>Bacillaceae</taxon>
        <taxon>Lentibacillus</taxon>
    </lineage>
</organism>
<gene>
    <name evidence="3" type="ORF">ACFQU8_07595</name>
</gene>
<feature type="region of interest" description="Disordered" evidence="1">
    <location>
        <begin position="133"/>
        <end position="232"/>
    </location>
</feature>
<evidence type="ECO:0000256" key="2">
    <source>
        <dbReference type="SAM" id="SignalP"/>
    </source>
</evidence>
<feature type="chain" id="PRO_5045654194" evidence="2">
    <location>
        <begin position="25"/>
        <end position="232"/>
    </location>
</feature>
<dbReference type="EMBL" id="JBHTGR010000015">
    <property type="protein sequence ID" value="MFC7747098.1"/>
    <property type="molecule type" value="Genomic_DNA"/>
</dbReference>
<keyword evidence="2" id="KW-0732">Signal</keyword>
<dbReference type="SUPFAM" id="SSF47162">
    <property type="entry name" value="Apolipoprotein"/>
    <property type="match status" value="1"/>
</dbReference>
<feature type="compositionally biased region" description="Acidic residues" evidence="1">
    <location>
        <begin position="153"/>
        <end position="188"/>
    </location>
</feature>
<accession>A0ABW2UV07</accession>